<reference evidence="1" key="1">
    <citation type="submission" date="2014-11" db="EMBL/GenBank/DDBJ databases">
        <authorList>
            <person name="Amaro Gonzalez C."/>
        </authorList>
    </citation>
    <scope>NUCLEOTIDE SEQUENCE</scope>
</reference>
<evidence type="ECO:0000313" key="1">
    <source>
        <dbReference type="EMBL" id="JAH84276.1"/>
    </source>
</evidence>
<protein>
    <submittedName>
        <fullName evidence="1">Uncharacterized protein</fullName>
    </submittedName>
</protein>
<reference evidence="1" key="2">
    <citation type="journal article" date="2015" name="Fish Shellfish Immunol.">
        <title>Early steps in the European eel (Anguilla anguilla)-Vibrio vulnificus interaction in the gills: Role of the RtxA13 toxin.</title>
        <authorList>
            <person name="Callol A."/>
            <person name="Pajuelo D."/>
            <person name="Ebbesson L."/>
            <person name="Teles M."/>
            <person name="MacKenzie S."/>
            <person name="Amaro C."/>
        </authorList>
    </citation>
    <scope>NUCLEOTIDE SEQUENCE</scope>
</reference>
<proteinExistence type="predicted"/>
<sequence>MRYFRNGFHVATCGVAHQNSSIFDIVI</sequence>
<name>A0A0E9W1T9_ANGAN</name>
<accession>A0A0E9W1T9</accession>
<dbReference type="EMBL" id="GBXM01024301">
    <property type="protein sequence ID" value="JAH84276.1"/>
    <property type="molecule type" value="Transcribed_RNA"/>
</dbReference>
<dbReference type="AlphaFoldDB" id="A0A0E9W1T9"/>
<organism evidence="1">
    <name type="scientific">Anguilla anguilla</name>
    <name type="common">European freshwater eel</name>
    <name type="synonym">Muraena anguilla</name>
    <dbReference type="NCBI Taxonomy" id="7936"/>
    <lineage>
        <taxon>Eukaryota</taxon>
        <taxon>Metazoa</taxon>
        <taxon>Chordata</taxon>
        <taxon>Craniata</taxon>
        <taxon>Vertebrata</taxon>
        <taxon>Euteleostomi</taxon>
        <taxon>Actinopterygii</taxon>
        <taxon>Neopterygii</taxon>
        <taxon>Teleostei</taxon>
        <taxon>Anguilliformes</taxon>
        <taxon>Anguillidae</taxon>
        <taxon>Anguilla</taxon>
    </lineage>
</organism>